<evidence type="ECO:0000259" key="2">
    <source>
        <dbReference type="PROSITE" id="PS50846"/>
    </source>
</evidence>
<name>A0A8I0SFN7_9MICO</name>
<dbReference type="SUPFAM" id="SSF55008">
    <property type="entry name" value="HMA, heavy metal-associated domain"/>
    <property type="match status" value="1"/>
</dbReference>
<dbReference type="InterPro" id="IPR036163">
    <property type="entry name" value="HMA_dom_sf"/>
</dbReference>
<keyword evidence="1" id="KW-0479">Metal-binding</keyword>
<dbReference type="AlphaFoldDB" id="A0A8I0SFN7"/>
<evidence type="ECO:0000313" key="3">
    <source>
        <dbReference type="EMBL" id="MBF4632650.1"/>
    </source>
</evidence>
<dbReference type="InterPro" id="IPR006121">
    <property type="entry name" value="HMA_dom"/>
</dbReference>
<proteinExistence type="predicted"/>
<gene>
    <name evidence="3" type="ORF">ITJ42_15630</name>
</gene>
<feature type="domain" description="HMA" evidence="2">
    <location>
        <begin position="38"/>
        <end position="106"/>
    </location>
</feature>
<dbReference type="Proteomes" id="UP000634579">
    <property type="component" value="Unassembled WGS sequence"/>
</dbReference>
<dbReference type="PROSITE" id="PS01047">
    <property type="entry name" value="HMA_1"/>
    <property type="match status" value="1"/>
</dbReference>
<protein>
    <submittedName>
        <fullName evidence="3">Heavy-metal-associated domain-containing protein</fullName>
    </submittedName>
</protein>
<evidence type="ECO:0000256" key="1">
    <source>
        <dbReference type="ARBA" id="ARBA00022723"/>
    </source>
</evidence>
<comment type="caution">
    <text evidence="3">The sequence shown here is derived from an EMBL/GenBank/DDBJ whole genome shotgun (WGS) entry which is preliminary data.</text>
</comment>
<evidence type="ECO:0000313" key="4">
    <source>
        <dbReference type="Proteomes" id="UP000634579"/>
    </source>
</evidence>
<reference evidence="3 4" key="1">
    <citation type="submission" date="2020-10" db="EMBL/GenBank/DDBJ databases">
        <title>Draft genome sequences of plant-associated actinobacteria.</title>
        <authorList>
            <person name="Tarlachkov S.V."/>
            <person name="Starodumova I.P."/>
            <person name="Dorofeeva L.V."/>
            <person name="Prisyazhnaya N.V."/>
            <person name="Roubtsova T.V."/>
            <person name="Chizhov V.N."/>
            <person name="Nadler S.A."/>
            <person name="Subbotin S.A."/>
            <person name="Evtushenko L.I."/>
        </authorList>
    </citation>
    <scope>NUCLEOTIDE SEQUENCE [LARGE SCALE GENOMIC DNA]</scope>
    <source>
        <strain evidence="3 4">VKM Ac-2886</strain>
    </source>
</reference>
<dbReference type="EMBL" id="JADKRP010000006">
    <property type="protein sequence ID" value="MBF4632650.1"/>
    <property type="molecule type" value="Genomic_DNA"/>
</dbReference>
<dbReference type="GO" id="GO:0046872">
    <property type="term" value="F:metal ion binding"/>
    <property type="evidence" value="ECO:0007669"/>
    <property type="project" value="UniProtKB-KW"/>
</dbReference>
<dbReference type="InterPro" id="IPR017969">
    <property type="entry name" value="Heavy-metal-associated_CS"/>
</dbReference>
<dbReference type="PROSITE" id="PS50846">
    <property type="entry name" value="HMA_2"/>
    <property type="match status" value="1"/>
</dbReference>
<dbReference type="Pfam" id="PF00403">
    <property type="entry name" value="HMA"/>
    <property type="match status" value="1"/>
</dbReference>
<keyword evidence="4" id="KW-1185">Reference proteome</keyword>
<organism evidence="3 4">
    <name type="scientific">Clavibacter phaseoli</name>
    <dbReference type="NCBI Taxonomy" id="1734031"/>
    <lineage>
        <taxon>Bacteria</taxon>
        <taxon>Bacillati</taxon>
        <taxon>Actinomycetota</taxon>
        <taxon>Actinomycetes</taxon>
        <taxon>Micrococcales</taxon>
        <taxon>Microbacteriaceae</taxon>
        <taxon>Clavibacter</taxon>
    </lineage>
</organism>
<accession>A0A8I0SFN7</accession>
<sequence length="109" mass="10925">MTTPSRLNLLPVASTPCGCCAPTGATAMVTAPTAEPASTAEFGVTGMTCSHCVVSVTEAVAALDGVVDARVDLVVGGTSRLRVRSDRPMSEGTVGAAVVEVGYTLEPLS</sequence>
<dbReference type="CDD" id="cd00371">
    <property type="entry name" value="HMA"/>
    <property type="match status" value="1"/>
</dbReference>
<dbReference type="Gene3D" id="3.30.70.100">
    <property type="match status" value="1"/>
</dbReference>